<accession>A0AAD7U0R9</accession>
<proteinExistence type="predicted"/>
<dbReference type="AlphaFoldDB" id="A0AAD7U0R9"/>
<feature type="region of interest" description="Disordered" evidence="1">
    <location>
        <begin position="555"/>
        <end position="616"/>
    </location>
</feature>
<comment type="caution">
    <text evidence="2">The sequence shown here is derived from an EMBL/GenBank/DDBJ whole genome shotgun (WGS) entry which is preliminary data.</text>
</comment>
<evidence type="ECO:0000313" key="2">
    <source>
        <dbReference type="EMBL" id="KAJ8494324.1"/>
    </source>
</evidence>
<evidence type="ECO:0000256" key="1">
    <source>
        <dbReference type="SAM" id="MobiDB-lite"/>
    </source>
</evidence>
<reference evidence="2" key="1">
    <citation type="submission" date="2022-11" db="EMBL/GenBank/DDBJ databases">
        <title>Genome Sequence of Cubamyces cubensis.</title>
        <authorList>
            <person name="Buettner E."/>
        </authorList>
    </citation>
    <scope>NUCLEOTIDE SEQUENCE</scope>
    <source>
        <strain evidence="2">MPL-01</strain>
    </source>
</reference>
<feature type="compositionally biased region" description="Low complexity" evidence="1">
    <location>
        <begin position="443"/>
        <end position="481"/>
    </location>
</feature>
<feature type="compositionally biased region" description="Pro residues" evidence="1">
    <location>
        <begin position="564"/>
        <end position="577"/>
    </location>
</feature>
<feature type="region of interest" description="Disordered" evidence="1">
    <location>
        <begin position="392"/>
        <end position="493"/>
    </location>
</feature>
<dbReference type="Proteomes" id="UP001215151">
    <property type="component" value="Unassembled WGS sequence"/>
</dbReference>
<evidence type="ECO:0000313" key="3">
    <source>
        <dbReference type="Proteomes" id="UP001215151"/>
    </source>
</evidence>
<keyword evidence="3" id="KW-1185">Reference proteome</keyword>
<gene>
    <name evidence="2" type="ORF">ONZ51_g2380</name>
</gene>
<organism evidence="2 3">
    <name type="scientific">Trametes cubensis</name>
    <dbReference type="NCBI Taxonomy" id="1111947"/>
    <lineage>
        <taxon>Eukaryota</taxon>
        <taxon>Fungi</taxon>
        <taxon>Dikarya</taxon>
        <taxon>Basidiomycota</taxon>
        <taxon>Agaricomycotina</taxon>
        <taxon>Agaricomycetes</taxon>
        <taxon>Polyporales</taxon>
        <taxon>Polyporaceae</taxon>
        <taxon>Trametes</taxon>
    </lineage>
</organism>
<dbReference type="EMBL" id="JAPEVG010000037">
    <property type="protein sequence ID" value="KAJ8494324.1"/>
    <property type="molecule type" value="Genomic_DNA"/>
</dbReference>
<sequence>MPGLALLSPINESEELSPYQNAFRYGRHHAQRSPISKASFQYQYVKDAPAGSPVSGEVTMDDIWIYDCYVSEDATSPGGYPRSPSTASHSRSISLPSTTASLSPIVSVPVVRVPSPINVHAARNLASHDTQLAAPVEDTEIQATELTYGTLPTITTSVFSPETPAEYPEYSPLEQEEMTIWEVIDELASAADQFAGLETLLSDASAAERPPELDEDTAFWFIEGLNLLISDYTKVAEDLLEFNGFVEQLLSQEQELAPPDVVAVKHASFSEQDSKEVLATAAKISEVEVRRELAKLEAAVPHAPKGKRRSRERPPSLKLSTDDAVLLQAIRPRSRLQSVGALGRFSEAELDSRTDMLKRHRAYAIYGEETPVDDNCSIRSLVDYDAIEPMAEIKQGSPEAARPRPTSGQSMIPRPLSSPVTLAGAGRSFARRPPSLTLTDPASEQSSQHSASSSVSSLFSALPRSSTFTNNSSPRSSPRQSITFDGKPDKPRFLAASGNMKKMFTNLFKKREGIRNSVRPFGKRTAGGTGSVDATLSALSLSAMSSSVTVTPLALGTEPDPFAASPPPPLRTPPPTQPHARSASEASPLDGYSSMFNPVKAASRYPPQPLFGEPTP</sequence>
<protein>
    <submittedName>
        <fullName evidence="2">Uncharacterized protein</fullName>
    </submittedName>
</protein>
<name>A0AAD7U0R9_9APHY</name>